<name>A0A0U4CLB3_9ACTN</name>
<dbReference type="PATRIC" id="fig|2041.4.peg.878"/>
<sequence length="283" mass="29214">MKILLTGGTGFVGAAVLRRLVDDGHAVTAVVRSESSGQTVAAAGATPLQGDLFDRAWLAAQLREHDAGVHTAAPGDETSATMDDAVVDAAVEAFAGTDKPFVHTGGVWTYGSGADLDEETPYDAPAITAWRQAREDRLLDSSVRATVVQPGIVHAPGQGIAQQLVAAPRTGEGALELVGSGEQHWTTIHVDDLADLYALVVASGSGHGRLLGVSGHSPSVRDLGLALADAVAGTSVETVHERLGEAFGDALLLDQQASGAKARSLGWQPTRPTLVEELRAARA</sequence>
<dbReference type="GO" id="GO:0005737">
    <property type="term" value="C:cytoplasm"/>
    <property type="evidence" value="ECO:0007669"/>
    <property type="project" value="TreeGrafter"/>
</dbReference>
<evidence type="ECO:0000313" key="2">
    <source>
        <dbReference type="EMBL" id="ALX03958.1"/>
    </source>
</evidence>
<dbReference type="PANTHER" id="PTHR48079">
    <property type="entry name" value="PROTEIN YEEZ"/>
    <property type="match status" value="1"/>
</dbReference>
<feature type="domain" description="NAD-dependent epimerase/dehydratase" evidence="1">
    <location>
        <begin position="3"/>
        <end position="203"/>
    </location>
</feature>
<dbReference type="AlphaFoldDB" id="A0A0U4CLB3"/>
<dbReference type="InterPro" id="IPR051783">
    <property type="entry name" value="NAD(P)-dependent_oxidoreduct"/>
</dbReference>
<dbReference type="Proteomes" id="UP000067689">
    <property type="component" value="Chromosome"/>
</dbReference>
<dbReference type="InterPro" id="IPR036291">
    <property type="entry name" value="NAD(P)-bd_dom_sf"/>
</dbReference>
<dbReference type="PANTHER" id="PTHR48079:SF6">
    <property type="entry name" value="NAD(P)-BINDING DOMAIN-CONTAINING PROTEIN-RELATED"/>
    <property type="match status" value="1"/>
</dbReference>
<dbReference type="Pfam" id="PF01370">
    <property type="entry name" value="Epimerase"/>
    <property type="match status" value="1"/>
</dbReference>
<dbReference type="GO" id="GO:0004029">
    <property type="term" value="F:aldehyde dehydrogenase (NAD+) activity"/>
    <property type="evidence" value="ECO:0007669"/>
    <property type="project" value="TreeGrafter"/>
</dbReference>
<protein>
    <recommendedName>
        <fullName evidence="1">NAD-dependent epimerase/dehydratase domain-containing protein</fullName>
    </recommendedName>
</protein>
<gene>
    <name evidence="2" type="ORF">AERYTH_04195</name>
</gene>
<organism evidence="2 3">
    <name type="scientific">Aeromicrobium erythreum</name>
    <dbReference type="NCBI Taxonomy" id="2041"/>
    <lineage>
        <taxon>Bacteria</taxon>
        <taxon>Bacillati</taxon>
        <taxon>Actinomycetota</taxon>
        <taxon>Actinomycetes</taxon>
        <taxon>Propionibacteriales</taxon>
        <taxon>Nocardioidaceae</taxon>
        <taxon>Aeromicrobium</taxon>
    </lineage>
</organism>
<dbReference type="SUPFAM" id="SSF51735">
    <property type="entry name" value="NAD(P)-binding Rossmann-fold domains"/>
    <property type="match status" value="1"/>
</dbReference>
<dbReference type="OrthoDB" id="9787292at2"/>
<evidence type="ECO:0000313" key="3">
    <source>
        <dbReference type="Proteomes" id="UP000067689"/>
    </source>
</evidence>
<dbReference type="STRING" id="2041.AERYTH_04195"/>
<keyword evidence="3" id="KW-1185">Reference proteome</keyword>
<dbReference type="Gene3D" id="3.40.50.720">
    <property type="entry name" value="NAD(P)-binding Rossmann-like Domain"/>
    <property type="match status" value="1"/>
</dbReference>
<dbReference type="InterPro" id="IPR001509">
    <property type="entry name" value="Epimerase_deHydtase"/>
</dbReference>
<evidence type="ECO:0000259" key="1">
    <source>
        <dbReference type="Pfam" id="PF01370"/>
    </source>
</evidence>
<reference evidence="2 3" key="1">
    <citation type="journal article" date="1991" name="Int. J. Syst. Bacteriol.">
        <title>Description of the erythromycin-producing bacterium Arthrobacter sp. strain NRRL B-3381 as Aeromicrobium erythreum gen. nov., sp. nov.</title>
        <authorList>
            <person name="Miller E.S."/>
            <person name="Woese C.R."/>
            <person name="Brenner S."/>
        </authorList>
    </citation>
    <scope>NUCLEOTIDE SEQUENCE [LARGE SCALE GENOMIC DNA]</scope>
    <source>
        <strain evidence="2 3">AR18</strain>
    </source>
</reference>
<accession>A0A0U4CLB3</accession>
<dbReference type="RefSeq" id="WP_067855063.1">
    <property type="nucleotide sequence ID" value="NZ_CP011502.1"/>
</dbReference>
<dbReference type="EMBL" id="CP011502">
    <property type="protein sequence ID" value="ALX03958.1"/>
    <property type="molecule type" value="Genomic_DNA"/>
</dbReference>
<proteinExistence type="predicted"/>
<dbReference type="KEGG" id="aer:AERYTH_04195"/>